<evidence type="ECO:0000256" key="1">
    <source>
        <dbReference type="ARBA" id="ARBA00004651"/>
    </source>
</evidence>
<keyword evidence="6 11" id="KW-0812">Transmembrane</keyword>
<comment type="caution">
    <text evidence="12">The sequence shown here is derived from an EMBL/GenBank/DDBJ whole genome shotgun (WGS) entry which is preliminary data.</text>
</comment>
<evidence type="ECO:0000256" key="9">
    <source>
        <dbReference type="ARBA" id="ARBA00023010"/>
    </source>
</evidence>
<keyword evidence="9 11" id="KW-0811">Translocation</keyword>
<evidence type="ECO:0000256" key="3">
    <source>
        <dbReference type="ARBA" id="ARBA00017876"/>
    </source>
</evidence>
<dbReference type="PANTHER" id="PTHR34182:SF1">
    <property type="entry name" value="PROTEIN-EXPORT MEMBRANE PROTEIN SECG"/>
    <property type="match status" value="1"/>
</dbReference>
<dbReference type="NCBIfam" id="TIGR00810">
    <property type="entry name" value="secG"/>
    <property type="match status" value="1"/>
</dbReference>
<comment type="caution">
    <text evidence="11">Lacks conserved residue(s) required for the propagation of feature annotation.</text>
</comment>
<dbReference type="GO" id="GO:0015450">
    <property type="term" value="F:protein-transporting ATPase activity"/>
    <property type="evidence" value="ECO:0007669"/>
    <property type="project" value="UniProtKB-UniRule"/>
</dbReference>
<feature type="transmembrane region" description="Helical" evidence="11">
    <location>
        <begin position="52"/>
        <end position="74"/>
    </location>
</feature>
<comment type="function">
    <text evidence="11">Involved in protein export. Participates in an early event of protein translocation.</text>
</comment>
<comment type="similarity">
    <text evidence="2 11">Belongs to the SecG family.</text>
</comment>
<keyword evidence="5 11" id="KW-1003">Cell membrane</keyword>
<keyword evidence="10 11" id="KW-0472">Membrane</keyword>
<dbReference type="PRINTS" id="PR01651">
    <property type="entry name" value="SECGEXPORT"/>
</dbReference>
<evidence type="ECO:0000256" key="7">
    <source>
        <dbReference type="ARBA" id="ARBA00022927"/>
    </source>
</evidence>
<dbReference type="RefSeq" id="WP_083726860.1">
    <property type="nucleotide sequence ID" value="NZ_FOUD01000006.1"/>
</dbReference>
<evidence type="ECO:0000256" key="5">
    <source>
        <dbReference type="ARBA" id="ARBA00022475"/>
    </source>
</evidence>
<dbReference type="Proteomes" id="UP000242847">
    <property type="component" value="Unassembled WGS sequence"/>
</dbReference>
<protein>
    <recommendedName>
        <fullName evidence="3 11">Protein-export membrane protein SecG</fullName>
    </recommendedName>
</protein>
<evidence type="ECO:0000256" key="6">
    <source>
        <dbReference type="ARBA" id="ARBA00022692"/>
    </source>
</evidence>
<dbReference type="GO" id="GO:0005886">
    <property type="term" value="C:plasma membrane"/>
    <property type="evidence" value="ECO:0007669"/>
    <property type="project" value="UniProtKB-SubCell"/>
</dbReference>
<comment type="subcellular location">
    <subcellularLocation>
        <location evidence="1 11">Cell membrane</location>
        <topology evidence="1 11">Multi-pass membrane protein</topology>
    </subcellularLocation>
</comment>
<gene>
    <name evidence="12" type="ORF">BXT89_09010</name>
</gene>
<evidence type="ECO:0000256" key="11">
    <source>
        <dbReference type="RuleBase" id="RU365087"/>
    </source>
</evidence>
<name>A0A1S8DHD9_9GAMM</name>
<keyword evidence="13" id="KW-1185">Reference proteome</keyword>
<evidence type="ECO:0000256" key="4">
    <source>
        <dbReference type="ARBA" id="ARBA00022448"/>
    </source>
</evidence>
<dbReference type="GO" id="GO:0065002">
    <property type="term" value="P:intracellular protein transmembrane transport"/>
    <property type="evidence" value="ECO:0007669"/>
    <property type="project" value="TreeGrafter"/>
</dbReference>
<keyword evidence="8 11" id="KW-1133">Transmembrane helix</keyword>
<dbReference type="AlphaFoldDB" id="A0A1S8DHD9"/>
<dbReference type="GO" id="GO:0043952">
    <property type="term" value="P:protein transport by the Sec complex"/>
    <property type="evidence" value="ECO:0007669"/>
    <property type="project" value="TreeGrafter"/>
</dbReference>
<dbReference type="EMBL" id="MUBC01000016">
    <property type="protein sequence ID" value="ONM44206.1"/>
    <property type="molecule type" value="Genomic_DNA"/>
</dbReference>
<dbReference type="GO" id="GO:0009306">
    <property type="term" value="P:protein secretion"/>
    <property type="evidence" value="ECO:0007669"/>
    <property type="project" value="UniProtKB-UniRule"/>
</dbReference>
<dbReference type="PANTHER" id="PTHR34182">
    <property type="entry name" value="PROTEIN-EXPORT MEMBRANE PROTEIN SECG"/>
    <property type="match status" value="1"/>
</dbReference>
<dbReference type="OrthoDB" id="9813947at2"/>
<evidence type="ECO:0000313" key="12">
    <source>
        <dbReference type="EMBL" id="ONM44206.1"/>
    </source>
</evidence>
<proteinExistence type="inferred from homology"/>
<evidence type="ECO:0000256" key="2">
    <source>
        <dbReference type="ARBA" id="ARBA00008445"/>
    </source>
</evidence>
<evidence type="ECO:0000256" key="10">
    <source>
        <dbReference type="ARBA" id="ARBA00023136"/>
    </source>
</evidence>
<keyword evidence="7 11" id="KW-0653">Protein transport</keyword>
<dbReference type="InterPro" id="IPR004692">
    <property type="entry name" value="SecG"/>
</dbReference>
<organism evidence="12 13">
    <name type="scientific">Halopseudomonas pachastrellae</name>
    <dbReference type="NCBI Taxonomy" id="254161"/>
    <lineage>
        <taxon>Bacteria</taxon>
        <taxon>Pseudomonadati</taxon>
        <taxon>Pseudomonadota</taxon>
        <taxon>Gammaproteobacteria</taxon>
        <taxon>Pseudomonadales</taxon>
        <taxon>Pseudomonadaceae</taxon>
        <taxon>Halopseudomonas</taxon>
    </lineage>
</organism>
<accession>A0A1S8DHD9</accession>
<keyword evidence="4 11" id="KW-0813">Transport</keyword>
<evidence type="ECO:0000256" key="8">
    <source>
        <dbReference type="ARBA" id="ARBA00022989"/>
    </source>
</evidence>
<dbReference type="STRING" id="254161.SAMN05216256_106130"/>
<reference evidence="12 13" key="1">
    <citation type="submission" date="2017-01" db="EMBL/GenBank/DDBJ databases">
        <title>Draft genome sequence of Pseudomonas pachastrellae type strain CCUG 46540T from a deep sea.</title>
        <authorList>
            <person name="Gomila M."/>
            <person name="Mulet M."/>
            <person name="Lalucat J."/>
            <person name="Garcia-Valdes E."/>
        </authorList>
    </citation>
    <scope>NUCLEOTIDE SEQUENCE [LARGE SCALE GENOMIC DNA]</scope>
    <source>
        <strain evidence="12 13">CCUG 46540</strain>
    </source>
</reference>
<dbReference type="Pfam" id="PF03840">
    <property type="entry name" value="SecG"/>
    <property type="match status" value="1"/>
</dbReference>
<sequence length="132" mass="13397">MIETVIVVLHLLVAIALVGLVLMQQGKGAEAGASFGAGASGTVFGSQGSGNFLSRVTAILATVFFLTSLGLAYYASHKADAAVEAGLPSPALQIEQAEPAPVLDEDVPVLEQDVAPSDVPETLGEEVPPAVE</sequence>
<evidence type="ECO:0000313" key="13">
    <source>
        <dbReference type="Proteomes" id="UP000242847"/>
    </source>
</evidence>